<evidence type="ECO:0000313" key="1">
    <source>
        <dbReference type="EMBL" id="PFH44564.1"/>
    </source>
</evidence>
<sequence length="211" mass="25030">MKALVIQDTPDLMTIDKAILRKGRSTPNPSPMIPHYGYARINFLSIMKHQFFIWILGGEPLLNDFGWQLSAEDRNCFMHALNGNILHEQILFVREYHNVILYIMEHLKDAPQITIDSFFESPENCFIIWTLSESLLERYGVHITDEERNFFNNTLQGMYLSRQQRNHLAHSINGNRNYFITRAQIEEEQEQMIFADPRILQHFMFIFQHIL</sequence>
<protein>
    <submittedName>
        <fullName evidence="1">Uncharacterized protein</fullName>
    </submittedName>
</protein>
<dbReference type="EMBL" id="KZ303352">
    <property type="protein sequence ID" value="PFH44564.1"/>
    <property type="molecule type" value="Genomic_DNA"/>
</dbReference>
<accession>A0A2A9N7B0</accession>
<name>A0A2A9N7B0_9AGAR</name>
<keyword evidence="2" id="KW-1185">Reference proteome</keyword>
<gene>
    <name evidence="1" type="ORF">AMATHDRAFT_11507</name>
</gene>
<reference evidence="1 2" key="1">
    <citation type="submission" date="2014-02" db="EMBL/GenBank/DDBJ databases">
        <title>Transposable element dynamics among asymbiotic and ectomycorrhizal Amanita fungi.</title>
        <authorList>
            <consortium name="DOE Joint Genome Institute"/>
            <person name="Hess J."/>
            <person name="Skrede I."/>
            <person name="Wolfe B."/>
            <person name="LaButti K."/>
            <person name="Ohm R.A."/>
            <person name="Grigoriev I.V."/>
            <person name="Pringle A."/>
        </authorList>
    </citation>
    <scope>NUCLEOTIDE SEQUENCE [LARGE SCALE GENOMIC DNA]</scope>
    <source>
        <strain evidence="1 2">SKay4041</strain>
    </source>
</reference>
<evidence type="ECO:0000313" key="2">
    <source>
        <dbReference type="Proteomes" id="UP000242287"/>
    </source>
</evidence>
<dbReference type="Proteomes" id="UP000242287">
    <property type="component" value="Unassembled WGS sequence"/>
</dbReference>
<dbReference type="AlphaFoldDB" id="A0A2A9N7B0"/>
<organism evidence="1 2">
    <name type="scientific">Amanita thiersii Skay4041</name>
    <dbReference type="NCBI Taxonomy" id="703135"/>
    <lineage>
        <taxon>Eukaryota</taxon>
        <taxon>Fungi</taxon>
        <taxon>Dikarya</taxon>
        <taxon>Basidiomycota</taxon>
        <taxon>Agaricomycotina</taxon>
        <taxon>Agaricomycetes</taxon>
        <taxon>Agaricomycetidae</taxon>
        <taxon>Agaricales</taxon>
        <taxon>Pluteineae</taxon>
        <taxon>Amanitaceae</taxon>
        <taxon>Amanita</taxon>
    </lineage>
</organism>
<proteinExistence type="predicted"/>